<evidence type="ECO:0000256" key="1">
    <source>
        <dbReference type="SAM" id="MobiDB-lite"/>
    </source>
</evidence>
<feature type="non-terminal residue" evidence="2">
    <location>
        <position position="1"/>
    </location>
</feature>
<dbReference type="Proteomes" id="UP000198508">
    <property type="component" value="Unassembled WGS sequence"/>
</dbReference>
<accession>A0A1I0KDW3</accession>
<name>A0A1I0KDW3_9FIRM</name>
<feature type="region of interest" description="Disordered" evidence="1">
    <location>
        <begin position="1"/>
        <end position="20"/>
    </location>
</feature>
<feature type="compositionally biased region" description="Basic and acidic residues" evidence="1">
    <location>
        <begin position="8"/>
        <end position="20"/>
    </location>
</feature>
<reference evidence="3" key="1">
    <citation type="submission" date="2016-10" db="EMBL/GenBank/DDBJ databases">
        <authorList>
            <person name="Varghese N."/>
            <person name="Submissions S."/>
        </authorList>
    </citation>
    <scope>NUCLEOTIDE SEQUENCE [LARGE SCALE GENOMIC DNA]</scope>
    <source>
        <strain evidence="3">NLAE-zl-G277</strain>
    </source>
</reference>
<gene>
    <name evidence="2" type="ORF">SAMN05216313_1651</name>
</gene>
<dbReference type="AlphaFoldDB" id="A0A1I0KDW3"/>
<protein>
    <submittedName>
        <fullName evidence="2">Uncharacterized protein</fullName>
    </submittedName>
</protein>
<evidence type="ECO:0000313" key="3">
    <source>
        <dbReference type="Proteomes" id="UP000198508"/>
    </source>
</evidence>
<proteinExistence type="predicted"/>
<sequence>LSQQPGQQRDEGHANEGHASARDKLLDSLALCLCVIKKQ</sequence>
<keyword evidence="3" id="KW-1185">Reference proteome</keyword>
<dbReference type="EMBL" id="FOIM01000065">
    <property type="protein sequence ID" value="SEU21847.1"/>
    <property type="molecule type" value="Genomic_DNA"/>
</dbReference>
<evidence type="ECO:0000313" key="2">
    <source>
        <dbReference type="EMBL" id="SEU21847.1"/>
    </source>
</evidence>
<organism evidence="2 3">
    <name type="scientific">Enterocloster lavalensis</name>
    <dbReference type="NCBI Taxonomy" id="460384"/>
    <lineage>
        <taxon>Bacteria</taxon>
        <taxon>Bacillati</taxon>
        <taxon>Bacillota</taxon>
        <taxon>Clostridia</taxon>
        <taxon>Lachnospirales</taxon>
        <taxon>Lachnospiraceae</taxon>
        <taxon>Enterocloster</taxon>
    </lineage>
</organism>